<protein>
    <submittedName>
        <fullName evidence="1">Uncharacterized protein</fullName>
    </submittedName>
</protein>
<accession>A0A6J5MPJ8</accession>
<gene>
    <name evidence="1" type="ORF">UFOVP432_9</name>
</gene>
<proteinExistence type="predicted"/>
<name>A0A6J5MPJ8_9CAUD</name>
<dbReference type="EMBL" id="LR796487">
    <property type="protein sequence ID" value="CAB4147026.1"/>
    <property type="molecule type" value="Genomic_DNA"/>
</dbReference>
<organism evidence="1">
    <name type="scientific">uncultured Caudovirales phage</name>
    <dbReference type="NCBI Taxonomy" id="2100421"/>
    <lineage>
        <taxon>Viruses</taxon>
        <taxon>Duplodnaviria</taxon>
        <taxon>Heunggongvirae</taxon>
        <taxon>Uroviricota</taxon>
        <taxon>Caudoviricetes</taxon>
        <taxon>Peduoviridae</taxon>
        <taxon>Maltschvirus</taxon>
        <taxon>Maltschvirus maltsch</taxon>
    </lineage>
</organism>
<reference evidence="1" key="1">
    <citation type="submission" date="2020-04" db="EMBL/GenBank/DDBJ databases">
        <authorList>
            <person name="Chiriac C."/>
            <person name="Salcher M."/>
            <person name="Ghai R."/>
            <person name="Kavagutti S V."/>
        </authorList>
    </citation>
    <scope>NUCLEOTIDE SEQUENCE</scope>
</reference>
<sequence length="268" mass="27292">MAAGLGFKNFTTGEVLTAADTNGYLMQGVWVFASAAARDAAVTSPQEGNFAYLKDTNVTTYYTGSAWANLDTTGMTNPMNTTGDTIYSSSGSTPARLGIGSSGQVLTVAAGVPSWATPSSGGMTLLSTTALSGSTTTVSSISGSYTNLLIILAGTTLSTTAQLRFQCNSANTYLGVVTNGTATVSGGVNRFTYASASSYPIWQFQVYDYSSARRHAISFSGSDGSAATVVSSNFGGGNTDTTSAVTSITFSPDAGTFTGGSILIYGVK</sequence>
<evidence type="ECO:0000313" key="1">
    <source>
        <dbReference type="EMBL" id="CAB4147026.1"/>
    </source>
</evidence>